<organism evidence="2">
    <name type="scientific">Triticum aestivum</name>
    <name type="common">Wheat</name>
    <dbReference type="NCBI Taxonomy" id="4565"/>
    <lineage>
        <taxon>Eukaryota</taxon>
        <taxon>Viridiplantae</taxon>
        <taxon>Streptophyta</taxon>
        <taxon>Embryophyta</taxon>
        <taxon>Tracheophyta</taxon>
        <taxon>Spermatophyta</taxon>
        <taxon>Magnoliopsida</taxon>
        <taxon>Liliopsida</taxon>
        <taxon>Poales</taxon>
        <taxon>Poaceae</taxon>
        <taxon>BOP clade</taxon>
        <taxon>Pooideae</taxon>
        <taxon>Triticodae</taxon>
        <taxon>Triticeae</taxon>
        <taxon>Triticinae</taxon>
        <taxon>Triticum</taxon>
    </lineage>
</organism>
<dbReference type="EnsemblPlants" id="TraesCS4A02G235400.1">
    <property type="protein sequence ID" value="TraesCS4A02G235400.1"/>
    <property type="gene ID" value="TraesCS4A02G235400"/>
</dbReference>
<reference evidence="2" key="1">
    <citation type="submission" date="2018-08" db="EMBL/GenBank/DDBJ databases">
        <authorList>
            <person name="Rossello M."/>
        </authorList>
    </citation>
    <scope>NUCLEOTIDE SEQUENCE [LARGE SCALE GENOMIC DNA]</scope>
    <source>
        <strain evidence="2">cv. Chinese Spring</strain>
    </source>
</reference>
<keyword evidence="1" id="KW-0472">Membrane</keyword>
<dbReference type="OrthoDB" id="591198at2759"/>
<dbReference type="Gramene" id="TraesROB_scaffold_070885_01G000600.1">
    <property type="protein sequence ID" value="TraesROB_scaffold_070885_01G000600.1"/>
    <property type="gene ID" value="TraesROB_scaffold_070885_01G000600"/>
</dbReference>
<proteinExistence type="predicted"/>
<keyword evidence="1" id="KW-0812">Transmembrane</keyword>
<name>A0A3B6HX74_WHEAT</name>
<accession>A0A3B6HX74</accession>
<reference evidence="2" key="2">
    <citation type="submission" date="2018-10" db="UniProtKB">
        <authorList>
            <consortium name="EnsemblPlants"/>
        </authorList>
    </citation>
    <scope>IDENTIFICATION</scope>
</reference>
<feature type="transmembrane region" description="Helical" evidence="1">
    <location>
        <begin position="80"/>
        <end position="101"/>
    </location>
</feature>
<dbReference type="Proteomes" id="UP000019116">
    <property type="component" value="Chromosome 4A"/>
</dbReference>
<dbReference type="Gramene" id="TraesCS4A03G0621200.1">
    <property type="protein sequence ID" value="TraesCS4A03G0621200.1.CDS"/>
    <property type="gene ID" value="TraesCS4A03G0621200"/>
</dbReference>
<evidence type="ECO:0000313" key="3">
    <source>
        <dbReference type="Proteomes" id="UP000019116"/>
    </source>
</evidence>
<dbReference type="Gramene" id="TraesCS4A02G235400.1">
    <property type="protein sequence ID" value="TraesCS4A02G235400.1"/>
    <property type="gene ID" value="TraesCS4A02G235400"/>
</dbReference>
<keyword evidence="3" id="KW-1185">Reference proteome</keyword>
<dbReference type="AlphaFoldDB" id="A0A3B6HX74"/>
<keyword evidence="1" id="KW-1133">Transmembrane helix</keyword>
<sequence length="110" mass="11810">MAQRISSTPCDASGCEAAPLLDVEKGVPRTSHGTASPADDGGVETSGCRRFFQGFLAVVWLFMVNQMRKDYSACDNAETRPVMALLMVVIAFTVANVFHLISTQPAYPPA</sequence>
<evidence type="ECO:0000313" key="2">
    <source>
        <dbReference type="EnsemblPlants" id="TraesCS4A02G235400.1"/>
    </source>
</evidence>
<evidence type="ECO:0000256" key="1">
    <source>
        <dbReference type="SAM" id="Phobius"/>
    </source>
</evidence>
<protein>
    <submittedName>
        <fullName evidence="2">Uncharacterized protein</fullName>
    </submittedName>
</protein>